<evidence type="ECO:0000313" key="4">
    <source>
        <dbReference type="EMBL" id="MDC0742817.1"/>
    </source>
</evidence>
<dbReference type="PROSITE" id="PS00018">
    <property type="entry name" value="EF_HAND_1"/>
    <property type="match status" value="3"/>
</dbReference>
<dbReference type="CDD" id="cd00051">
    <property type="entry name" value="EFh"/>
    <property type="match status" value="1"/>
</dbReference>
<keyword evidence="2" id="KW-0677">Repeat</keyword>
<dbReference type="RefSeq" id="WP_271918190.1">
    <property type="nucleotide sequence ID" value="NZ_JAQNDO010000001.1"/>
</dbReference>
<proteinExistence type="predicted"/>
<evidence type="ECO:0000256" key="2">
    <source>
        <dbReference type="ARBA" id="ARBA00022737"/>
    </source>
</evidence>
<dbReference type="PROSITE" id="PS50222">
    <property type="entry name" value="EF_HAND_2"/>
    <property type="match status" value="1"/>
</dbReference>
<gene>
    <name evidence="4" type="ORF">POL67_15820</name>
</gene>
<dbReference type="EMBL" id="JAQNDO010000001">
    <property type="protein sequence ID" value="MDC0742817.1"/>
    <property type="molecule type" value="Genomic_DNA"/>
</dbReference>
<dbReference type="Proteomes" id="UP001221411">
    <property type="component" value="Unassembled WGS sequence"/>
</dbReference>
<accession>A0ABT5ELU1</accession>
<dbReference type="PANTHER" id="PTHR10827:SF98">
    <property type="entry name" value="45 KDA CALCIUM-BINDING PROTEIN"/>
    <property type="match status" value="1"/>
</dbReference>
<dbReference type="InterPro" id="IPR002048">
    <property type="entry name" value="EF_hand_dom"/>
</dbReference>
<evidence type="ECO:0000313" key="5">
    <source>
        <dbReference type="Proteomes" id="UP001221411"/>
    </source>
</evidence>
<dbReference type="SUPFAM" id="SSF47473">
    <property type="entry name" value="EF-hand"/>
    <property type="match status" value="1"/>
</dbReference>
<evidence type="ECO:0000259" key="3">
    <source>
        <dbReference type="PROSITE" id="PS50222"/>
    </source>
</evidence>
<dbReference type="Gene3D" id="1.10.238.10">
    <property type="entry name" value="EF-hand"/>
    <property type="match status" value="1"/>
</dbReference>
<evidence type="ECO:0000256" key="1">
    <source>
        <dbReference type="ARBA" id="ARBA00022723"/>
    </source>
</evidence>
<organism evidence="4 5">
    <name type="scientific">Polyangium mundeleinium</name>
    <dbReference type="NCBI Taxonomy" id="2995306"/>
    <lineage>
        <taxon>Bacteria</taxon>
        <taxon>Pseudomonadati</taxon>
        <taxon>Myxococcota</taxon>
        <taxon>Polyangia</taxon>
        <taxon>Polyangiales</taxon>
        <taxon>Polyangiaceae</taxon>
        <taxon>Polyangium</taxon>
    </lineage>
</organism>
<dbReference type="SMART" id="SM00054">
    <property type="entry name" value="EFh"/>
    <property type="match status" value="4"/>
</dbReference>
<reference evidence="4 5" key="1">
    <citation type="submission" date="2022-11" db="EMBL/GenBank/DDBJ databases">
        <title>Minimal conservation of predation-associated metabolite biosynthetic gene clusters underscores biosynthetic potential of Myxococcota including descriptions for ten novel species: Archangium lansinium sp. nov., Myxococcus landrumus sp. nov., Nannocystis bai.</title>
        <authorList>
            <person name="Ahearne A."/>
            <person name="Stevens C."/>
            <person name="Dowd S."/>
        </authorList>
    </citation>
    <scope>NUCLEOTIDE SEQUENCE [LARGE SCALE GENOMIC DNA]</scope>
    <source>
        <strain evidence="4 5">RJM3</strain>
    </source>
</reference>
<feature type="domain" description="EF-hand" evidence="3">
    <location>
        <begin position="99"/>
        <end position="134"/>
    </location>
</feature>
<keyword evidence="5" id="KW-1185">Reference proteome</keyword>
<keyword evidence="1" id="KW-0479">Metal-binding</keyword>
<dbReference type="InterPro" id="IPR011992">
    <property type="entry name" value="EF-hand-dom_pair"/>
</dbReference>
<dbReference type="Pfam" id="PF13202">
    <property type="entry name" value="EF-hand_5"/>
    <property type="match status" value="3"/>
</dbReference>
<comment type="caution">
    <text evidence="4">The sequence shown here is derived from an EMBL/GenBank/DDBJ whole genome shotgun (WGS) entry which is preliminary data.</text>
</comment>
<sequence length="181" mass="19752">MAISNFVKRKLAMAFYRFDRNKDGVVDESDFAVLGAAVAALQGVEEGSERHRKIVAAHQTWWEAYFKGSDANGDGTVTLEEYFARVGAWTSADPDALAHAVAGNELVFDAIDVNDDGALSADEFSSYLQAYGLTDADARTAFARLHLDGDGTMSRSAFAKNISEYYISESRGPSEWFFGGH</sequence>
<dbReference type="InterPro" id="IPR018247">
    <property type="entry name" value="EF_Hand_1_Ca_BS"/>
</dbReference>
<name>A0ABT5ELU1_9BACT</name>
<protein>
    <submittedName>
        <fullName evidence="4">EF-hand domain-containing protein</fullName>
    </submittedName>
</protein>
<dbReference type="PANTHER" id="PTHR10827">
    <property type="entry name" value="RETICULOCALBIN"/>
    <property type="match status" value="1"/>
</dbReference>